<keyword evidence="7" id="KW-1185">Reference proteome</keyword>
<evidence type="ECO:0000256" key="4">
    <source>
        <dbReference type="SAM" id="MobiDB-lite"/>
    </source>
</evidence>
<dbReference type="InterPro" id="IPR050834">
    <property type="entry name" value="Glycosyltransf_2"/>
</dbReference>
<dbReference type="AlphaFoldDB" id="A0A840F9Q8"/>
<organism evidence="6 7">
    <name type="scientific">Sphingomonas jinjuensis</name>
    <dbReference type="NCBI Taxonomy" id="535907"/>
    <lineage>
        <taxon>Bacteria</taxon>
        <taxon>Pseudomonadati</taxon>
        <taxon>Pseudomonadota</taxon>
        <taxon>Alphaproteobacteria</taxon>
        <taxon>Sphingomonadales</taxon>
        <taxon>Sphingomonadaceae</taxon>
        <taxon>Sphingomonas</taxon>
    </lineage>
</organism>
<evidence type="ECO:0000313" key="6">
    <source>
        <dbReference type="EMBL" id="MBB4152257.1"/>
    </source>
</evidence>
<reference evidence="6 7" key="1">
    <citation type="submission" date="2020-08" db="EMBL/GenBank/DDBJ databases">
        <title>Genomic Encyclopedia of Type Strains, Phase IV (KMG-IV): sequencing the most valuable type-strain genomes for metagenomic binning, comparative biology and taxonomic classification.</title>
        <authorList>
            <person name="Goeker M."/>
        </authorList>
    </citation>
    <scope>NUCLEOTIDE SEQUENCE [LARGE SCALE GENOMIC DNA]</scope>
    <source>
        <strain evidence="6 7">YC6723</strain>
    </source>
</reference>
<feature type="domain" description="Glycosyltransferase 2-like" evidence="5">
    <location>
        <begin position="10"/>
        <end position="134"/>
    </location>
</feature>
<dbReference type="Gene3D" id="3.90.550.10">
    <property type="entry name" value="Spore Coat Polysaccharide Biosynthesis Protein SpsA, Chain A"/>
    <property type="match status" value="1"/>
</dbReference>
<accession>A0A840F9Q8</accession>
<sequence>MSDPQHSVDVLIPAYNAAATIESAVASIQRQTLAAIQIHVVDDGSTDETPAILARMAAADPRIRVHSKANGGIVHALNHGLDFCEAEFLARHDADDLAYPERLQTQVEYLRAHPDVIAVGAKARHIDQAGEPVGTVADLGSPDQSDPDHIPSREPYIIHPLLTVRREALRRAGGYRYVVHSEDTDLYWRLSAEGRLENLPVILADYRLHDGSISGASAANGRIMAVSSQLAGLSARRRRDGRTDIEFSRDRLARLKAADGMAAVVAAGAEGLDEDERTYLRRAAAAKLLELTTYRPYDLTLEDAAFVRQALADGLSGVPDERRRVLERHVKGAAARLAASGKWKIAAALLTPRLVPGFLARTAMRIGVPKGLHRFVQRRGTRAAHGSS</sequence>
<feature type="region of interest" description="Disordered" evidence="4">
    <location>
        <begin position="133"/>
        <end position="152"/>
    </location>
</feature>
<name>A0A840F9Q8_9SPHN</name>
<dbReference type="PANTHER" id="PTHR43685">
    <property type="entry name" value="GLYCOSYLTRANSFERASE"/>
    <property type="match status" value="1"/>
</dbReference>
<comment type="similarity">
    <text evidence="1">Belongs to the glycosyltransferase 2 family.</text>
</comment>
<protein>
    <submittedName>
        <fullName evidence="6">Glycosyltransferase involved in cell wall biosynthesis</fullName>
    </submittedName>
</protein>
<dbReference type="InterPro" id="IPR029044">
    <property type="entry name" value="Nucleotide-diphossugar_trans"/>
</dbReference>
<evidence type="ECO:0000259" key="5">
    <source>
        <dbReference type="Pfam" id="PF00535"/>
    </source>
</evidence>
<dbReference type="CDD" id="cd00761">
    <property type="entry name" value="Glyco_tranf_GTA_type"/>
    <property type="match status" value="1"/>
</dbReference>
<comment type="caution">
    <text evidence="6">The sequence shown here is derived from an EMBL/GenBank/DDBJ whole genome shotgun (WGS) entry which is preliminary data.</text>
</comment>
<keyword evidence="2" id="KW-0328">Glycosyltransferase</keyword>
<evidence type="ECO:0000256" key="3">
    <source>
        <dbReference type="ARBA" id="ARBA00022679"/>
    </source>
</evidence>
<evidence type="ECO:0000313" key="7">
    <source>
        <dbReference type="Proteomes" id="UP000529795"/>
    </source>
</evidence>
<dbReference type="EMBL" id="JACIEV010000001">
    <property type="protein sequence ID" value="MBB4152257.1"/>
    <property type="molecule type" value="Genomic_DNA"/>
</dbReference>
<proteinExistence type="inferred from homology"/>
<dbReference type="Proteomes" id="UP000529795">
    <property type="component" value="Unassembled WGS sequence"/>
</dbReference>
<evidence type="ECO:0000256" key="1">
    <source>
        <dbReference type="ARBA" id="ARBA00006739"/>
    </source>
</evidence>
<dbReference type="InterPro" id="IPR001173">
    <property type="entry name" value="Glyco_trans_2-like"/>
</dbReference>
<dbReference type="GO" id="GO:0016757">
    <property type="term" value="F:glycosyltransferase activity"/>
    <property type="evidence" value="ECO:0007669"/>
    <property type="project" value="UniProtKB-KW"/>
</dbReference>
<dbReference type="RefSeq" id="WP_183981773.1">
    <property type="nucleotide sequence ID" value="NZ_JACIEV010000001.1"/>
</dbReference>
<dbReference type="SUPFAM" id="SSF53448">
    <property type="entry name" value="Nucleotide-diphospho-sugar transferases"/>
    <property type="match status" value="1"/>
</dbReference>
<dbReference type="PANTHER" id="PTHR43685:SF5">
    <property type="entry name" value="GLYCOSYLTRANSFERASE EPSE-RELATED"/>
    <property type="match status" value="1"/>
</dbReference>
<keyword evidence="3 6" id="KW-0808">Transferase</keyword>
<gene>
    <name evidence="6" type="ORF">GGQ80_000133</name>
</gene>
<evidence type="ECO:0000256" key="2">
    <source>
        <dbReference type="ARBA" id="ARBA00022676"/>
    </source>
</evidence>
<dbReference type="Pfam" id="PF00535">
    <property type="entry name" value="Glycos_transf_2"/>
    <property type="match status" value="1"/>
</dbReference>